<evidence type="ECO:0000256" key="2">
    <source>
        <dbReference type="ARBA" id="ARBA00022741"/>
    </source>
</evidence>
<dbReference type="InterPro" id="IPR006015">
    <property type="entry name" value="Universal_stress_UspA"/>
</dbReference>
<evidence type="ECO:0000256" key="1">
    <source>
        <dbReference type="ARBA" id="ARBA00008791"/>
    </source>
</evidence>
<dbReference type="RefSeq" id="WP_120570471.1">
    <property type="nucleotide sequence ID" value="NZ_CP024087.1"/>
</dbReference>
<dbReference type="KEGG" id="mtua:CSH63_12830"/>
<feature type="domain" description="UspA" evidence="4">
    <location>
        <begin position="153"/>
        <end position="295"/>
    </location>
</feature>
<reference evidence="5 6" key="1">
    <citation type="submission" date="2017-10" db="EMBL/GenBank/DDBJ databases">
        <title>Integration of genomic and chemical information greatly accelerates assignment of the full stereostructure of myelolactone, a potent inhibitor of myeloma from a marine-derived Micromonospora.</title>
        <authorList>
            <person name="Kim M.C."/>
            <person name="Machado H."/>
            <person name="Jensen P.R."/>
            <person name="Fenical W."/>
        </authorList>
    </citation>
    <scope>NUCLEOTIDE SEQUENCE [LARGE SCALE GENOMIC DNA]</scope>
    <source>
        <strain evidence="5 6">CNY-010</strain>
    </source>
</reference>
<dbReference type="GO" id="GO:0005524">
    <property type="term" value="F:ATP binding"/>
    <property type="evidence" value="ECO:0007669"/>
    <property type="project" value="UniProtKB-KW"/>
</dbReference>
<dbReference type="PANTHER" id="PTHR46268">
    <property type="entry name" value="STRESS RESPONSE PROTEIN NHAX"/>
    <property type="match status" value="1"/>
</dbReference>
<name>A0A386WJH3_9ACTN</name>
<evidence type="ECO:0000313" key="5">
    <source>
        <dbReference type="EMBL" id="AYF28311.1"/>
    </source>
</evidence>
<dbReference type="Proteomes" id="UP000267804">
    <property type="component" value="Chromosome"/>
</dbReference>
<dbReference type="Gene3D" id="3.40.50.620">
    <property type="entry name" value="HUPs"/>
    <property type="match status" value="2"/>
</dbReference>
<dbReference type="AlphaFoldDB" id="A0A386WJH3"/>
<proteinExistence type="inferred from homology"/>
<dbReference type="InterPro" id="IPR006016">
    <property type="entry name" value="UspA"/>
</dbReference>
<accession>A0A386WJH3</accession>
<dbReference type="SUPFAM" id="SSF52402">
    <property type="entry name" value="Adenine nucleotide alpha hydrolases-like"/>
    <property type="match status" value="2"/>
</dbReference>
<keyword evidence="3" id="KW-0067">ATP-binding</keyword>
<dbReference type="EMBL" id="CP024087">
    <property type="protein sequence ID" value="AYF28311.1"/>
    <property type="molecule type" value="Genomic_DNA"/>
</dbReference>
<protein>
    <submittedName>
        <fullName evidence="5">Universal stress protein UspA</fullName>
    </submittedName>
</protein>
<dbReference type="PANTHER" id="PTHR46268:SF27">
    <property type="entry name" value="UNIVERSAL STRESS PROTEIN RV2623"/>
    <property type="match status" value="1"/>
</dbReference>
<evidence type="ECO:0000259" key="4">
    <source>
        <dbReference type="Pfam" id="PF00582"/>
    </source>
</evidence>
<feature type="domain" description="UspA" evidence="4">
    <location>
        <begin position="9"/>
        <end position="145"/>
    </location>
</feature>
<sequence length="302" mass="31488">MTDRTGAPVVVGVDGSPSALDAVRLAAREAVLRHRPLRVVNAFLWPLVGTPLGMVAPVLPDVELRQEAEKLVEEAVDEARKVDADLAVTGAVVDGGPVAVLLRESRDAALLVLGHRGLGGFAELLVGSAAVQLSARAVCPVLVARGEARADGPVVVGVDGSALSDEAVGFAFAEAAARGAELVVVHTWLYPQPVSYREAFGDVVPLAYDPQELRADEQRVLAEAVAGWAERYPEVTVRPKLVAAATPSRVLVEESVGAQLTVVGAHGRGSLGALLLGSVSHAVLHHCHSPLAVVRHRGGRTH</sequence>
<dbReference type="PRINTS" id="PR01438">
    <property type="entry name" value="UNVRSLSTRESS"/>
</dbReference>
<evidence type="ECO:0000256" key="3">
    <source>
        <dbReference type="ARBA" id="ARBA00022840"/>
    </source>
</evidence>
<dbReference type="Pfam" id="PF00582">
    <property type="entry name" value="Usp"/>
    <property type="match status" value="2"/>
</dbReference>
<comment type="similarity">
    <text evidence="1">Belongs to the universal stress protein A family.</text>
</comment>
<evidence type="ECO:0000313" key="6">
    <source>
        <dbReference type="Proteomes" id="UP000267804"/>
    </source>
</evidence>
<gene>
    <name evidence="5" type="ORF">CSH63_12830</name>
</gene>
<keyword evidence="2" id="KW-0547">Nucleotide-binding</keyword>
<dbReference type="InterPro" id="IPR014729">
    <property type="entry name" value="Rossmann-like_a/b/a_fold"/>
</dbReference>
<organism evidence="5 6">
    <name type="scientific">Micromonospora tulbaghiae</name>
    <dbReference type="NCBI Taxonomy" id="479978"/>
    <lineage>
        <taxon>Bacteria</taxon>
        <taxon>Bacillati</taxon>
        <taxon>Actinomycetota</taxon>
        <taxon>Actinomycetes</taxon>
        <taxon>Micromonosporales</taxon>
        <taxon>Micromonosporaceae</taxon>
        <taxon>Micromonospora</taxon>
    </lineage>
</organism>